<keyword evidence="2" id="KW-1185">Reference proteome</keyword>
<reference evidence="1 2" key="1">
    <citation type="submission" date="2020-02" db="EMBL/GenBank/DDBJ databases">
        <title>Draft genome sequence of Haematococcus lacustris strain NIES-144.</title>
        <authorList>
            <person name="Morimoto D."/>
            <person name="Nakagawa S."/>
            <person name="Yoshida T."/>
            <person name="Sawayama S."/>
        </authorList>
    </citation>
    <scope>NUCLEOTIDE SEQUENCE [LARGE SCALE GENOMIC DNA]</scope>
    <source>
        <strain evidence="1 2">NIES-144</strain>
    </source>
</reference>
<comment type="caution">
    <text evidence="1">The sequence shown here is derived from an EMBL/GenBank/DDBJ whole genome shotgun (WGS) entry which is preliminary data.</text>
</comment>
<name>A0A699ZPG9_HAELA</name>
<sequence>MQECPSTPQHTYPGSPSFSYGSAVQVFVPRRCVVRAMAQVNRASNVAAMLSCVLRPSVVVTSLRISGQPLVAAIARIMACHITVVVVAAIGQLQHNIEDGSELCAT</sequence>
<dbReference type="EMBL" id="BLLF01001618">
    <property type="protein sequence ID" value="GFH20348.1"/>
    <property type="molecule type" value="Genomic_DNA"/>
</dbReference>
<protein>
    <submittedName>
        <fullName evidence="1">Uncharacterized protein</fullName>
    </submittedName>
</protein>
<proteinExistence type="predicted"/>
<organism evidence="1 2">
    <name type="scientific">Haematococcus lacustris</name>
    <name type="common">Green alga</name>
    <name type="synonym">Haematococcus pluvialis</name>
    <dbReference type="NCBI Taxonomy" id="44745"/>
    <lineage>
        <taxon>Eukaryota</taxon>
        <taxon>Viridiplantae</taxon>
        <taxon>Chlorophyta</taxon>
        <taxon>core chlorophytes</taxon>
        <taxon>Chlorophyceae</taxon>
        <taxon>CS clade</taxon>
        <taxon>Chlamydomonadales</taxon>
        <taxon>Haematococcaceae</taxon>
        <taxon>Haematococcus</taxon>
    </lineage>
</organism>
<evidence type="ECO:0000313" key="1">
    <source>
        <dbReference type="EMBL" id="GFH20348.1"/>
    </source>
</evidence>
<dbReference type="Proteomes" id="UP000485058">
    <property type="component" value="Unassembled WGS sequence"/>
</dbReference>
<dbReference type="AlphaFoldDB" id="A0A699ZPG9"/>
<gene>
    <name evidence="1" type="ORF">HaLaN_17456</name>
</gene>
<evidence type="ECO:0000313" key="2">
    <source>
        <dbReference type="Proteomes" id="UP000485058"/>
    </source>
</evidence>
<accession>A0A699ZPG9</accession>